<sequence length="910" mass="90018">MTGRRAGGVPVGHVARQAWAARGLLATAVVVLALVTFLAAAAPRLLDRAATDEVRAAVGAEGSALVVTTREDGDSVQGPDLGTADALTGTARLLATNLPDAVGDVVAPPVAALVGPELRAGTVLRQGAAASTPVLLRFAYLATTGRSGPGDVTDPEAGAVTWESGAAPSTALEPPDPSAPGPVPIEVGLSAEVADALGVQVGDTLEVEDLDGGPLDVRVVGVFRAVDPSDPVWRPAPTAVEPQVLGGRAARIGVTALTSALSVPAARAAVPADRTTTSYTLDVVPAALDAASSDEVARAVRALVASPSTLGLPGPPPAVSTRLDRLLDEARDRTAATTAQSAVVASGVVATALLVLVLSSSLLVRRRATVLAHQRALGATLPALARAAAAEALVLLVLGGGVGLVLAALVVPGPVPWAWVLPPLVLAALVPPVLTARTAAHTDAPPPARGARPGTALRRPLAEVTVVLLAAGALATLRGRGAASAADDLGADLVVVLAPALVAAAVAVLLLRLLPPLARWWRAAAARMRGPVPLVAAARTPVAVVPVLALVLATALLTVVLSLQTTVRAGQEAGSWTAVGGDVRLDAAPDPGLPEDLLDDLAAEPGVTAAAARVVDGTQVLGGGVDETARLVAIDADAEARLLARSPVGDAPGLAVLAAAPGAGADGATAVPALVAGVPADATGLHVAWQGDSVPLDVVGAAPALPLGDEAAPVTVVVDRAALAAALGRPVAATDAWLTGPGAAQAVTDLPDGVTATVRTAWLADVRVAPTAATFSHVLRAAAAVLAVLGVLVVVLAAAAGAPARRRALVQLRVLGLPRRVGARVVLAELVGPVLVPALAGIGTGIALSAAVVVPLGLQSLTHQAVAPALVLPWWVLASVLGLAGAVAGVVAVERPRAGNERLSEVMRSG</sequence>
<feature type="transmembrane region" description="Helical" evidence="1">
    <location>
        <begin position="461"/>
        <end position="481"/>
    </location>
</feature>
<feature type="transmembrane region" description="Helical" evidence="1">
    <location>
        <begin position="384"/>
        <end position="411"/>
    </location>
</feature>
<organism evidence="2 3">
    <name type="scientific">Cellulomonas fulva</name>
    <dbReference type="NCBI Taxonomy" id="2835530"/>
    <lineage>
        <taxon>Bacteria</taxon>
        <taxon>Bacillati</taxon>
        <taxon>Actinomycetota</taxon>
        <taxon>Actinomycetes</taxon>
        <taxon>Micrococcales</taxon>
        <taxon>Cellulomonadaceae</taxon>
        <taxon>Cellulomonas</taxon>
    </lineage>
</organism>
<feature type="transmembrane region" description="Helical" evidence="1">
    <location>
        <begin position="874"/>
        <end position="893"/>
    </location>
</feature>
<dbReference type="PANTHER" id="PTHR30572">
    <property type="entry name" value="MEMBRANE COMPONENT OF TRANSPORTER-RELATED"/>
    <property type="match status" value="1"/>
</dbReference>
<protein>
    <recommendedName>
        <fullName evidence="4">ABC3 transporter permease protein domain-containing protein</fullName>
    </recommendedName>
</protein>
<keyword evidence="3" id="KW-1185">Reference proteome</keyword>
<feature type="transmembrane region" description="Helical" evidence="1">
    <location>
        <begin position="417"/>
        <end position="440"/>
    </location>
</feature>
<gene>
    <name evidence="2" type="ORF">KIN34_03330</name>
</gene>
<feature type="transmembrane region" description="Helical" evidence="1">
    <location>
        <begin position="493"/>
        <end position="514"/>
    </location>
</feature>
<evidence type="ECO:0008006" key="4">
    <source>
        <dbReference type="Google" id="ProtNLM"/>
    </source>
</evidence>
<keyword evidence="1" id="KW-1133">Transmembrane helix</keyword>
<accession>A0ABS5TVZ4</accession>
<feature type="transmembrane region" description="Helical" evidence="1">
    <location>
        <begin position="781"/>
        <end position="804"/>
    </location>
</feature>
<dbReference type="RefSeq" id="WP_214346646.1">
    <property type="nucleotide sequence ID" value="NZ_JAHBOH010000001.1"/>
</dbReference>
<dbReference type="EMBL" id="JAHBOH010000001">
    <property type="protein sequence ID" value="MBT0993318.1"/>
    <property type="molecule type" value="Genomic_DNA"/>
</dbReference>
<comment type="caution">
    <text evidence="2">The sequence shown here is derived from an EMBL/GenBank/DDBJ whole genome shotgun (WGS) entry which is preliminary data.</text>
</comment>
<dbReference type="InterPro" id="IPR050250">
    <property type="entry name" value="Macrolide_Exporter_MacB"/>
</dbReference>
<feature type="transmembrane region" description="Helical" evidence="1">
    <location>
        <begin position="534"/>
        <end position="561"/>
    </location>
</feature>
<dbReference type="Proteomes" id="UP000722125">
    <property type="component" value="Unassembled WGS sequence"/>
</dbReference>
<evidence type="ECO:0000313" key="2">
    <source>
        <dbReference type="EMBL" id="MBT0993318.1"/>
    </source>
</evidence>
<keyword evidence="1" id="KW-0812">Transmembrane</keyword>
<feature type="transmembrane region" description="Helical" evidence="1">
    <location>
        <begin position="21"/>
        <end position="42"/>
    </location>
</feature>
<reference evidence="2 3" key="1">
    <citation type="submission" date="2021-05" db="EMBL/GenBank/DDBJ databases">
        <title>Description of Cellulomonas sp. DKR-3 sp. nov.</title>
        <authorList>
            <person name="Dahal R.H."/>
            <person name="Chaudhary D.K."/>
        </authorList>
    </citation>
    <scope>NUCLEOTIDE SEQUENCE [LARGE SCALE GENOMIC DNA]</scope>
    <source>
        <strain evidence="2 3">DKR-3</strain>
    </source>
</reference>
<name>A0ABS5TVZ4_9CELL</name>
<feature type="transmembrane region" description="Helical" evidence="1">
    <location>
        <begin position="825"/>
        <end position="854"/>
    </location>
</feature>
<evidence type="ECO:0000313" key="3">
    <source>
        <dbReference type="Proteomes" id="UP000722125"/>
    </source>
</evidence>
<feature type="transmembrane region" description="Helical" evidence="1">
    <location>
        <begin position="342"/>
        <end position="364"/>
    </location>
</feature>
<proteinExistence type="predicted"/>
<dbReference type="PANTHER" id="PTHR30572:SF4">
    <property type="entry name" value="ABC TRANSPORTER PERMEASE YTRF"/>
    <property type="match status" value="1"/>
</dbReference>
<evidence type="ECO:0000256" key="1">
    <source>
        <dbReference type="SAM" id="Phobius"/>
    </source>
</evidence>
<keyword evidence="1" id="KW-0472">Membrane</keyword>